<evidence type="ECO:0000259" key="2">
    <source>
        <dbReference type="Pfam" id="PF01814"/>
    </source>
</evidence>
<proteinExistence type="predicted"/>
<keyword evidence="4" id="KW-1185">Reference proteome</keyword>
<dbReference type="RefSeq" id="WP_170168160.1">
    <property type="nucleotide sequence ID" value="NZ_QPJK01000003.1"/>
</dbReference>
<dbReference type="Proteomes" id="UP000252884">
    <property type="component" value="Unassembled WGS sequence"/>
</dbReference>
<dbReference type="PANTHER" id="PTHR35585:SF1">
    <property type="entry name" value="HHE DOMAIN PROTEIN (AFU_ORTHOLOGUE AFUA_4G00730)"/>
    <property type="match status" value="1"/>
</dbReference>
<reference evidence="3 4" key="1">
    <citation type="submission" date="2018-07" db="EMBL/GenBank/DDBJ databases">
        <title>Genomic Encyclopedia of Type Strains, Phase IV (KMG-IV): sequencing the most valuable type-strain genomes for metagenomic binning, comparative biology and taxonomic classification.</title>
        <authorList>
            <person name="Goeker M."/>
        </authorList>
    </citation>
    <scope>NUCLEOTIDE SEQUENCE [LARGE SCALE GENOMIC DNA]</scope>
    <source>
        <strain evidence="3 4">DSM 21634</strain>
    </source>
</reference>
<dbReference type="CDD" id="cd12108">
    <property type="entry name" value="Hr-like"/>
    <property type="match status" value="1"/>
</dbReference>
<name>A0A368XYL0_9BURK</name>
<sequence length="174" mass="19529">MSTAIAYEDAVDLLDSDHKLVQKLFIQFQTQHEFGASPDDRRMTAERICAALTIHTQIEEEIFYPAVREATGDDALLDHAEEEHQEAKDLIARIQGMGPEEDGYDECVQQLAGAIMAHVMEERERVFLQARYSPLDLRGLAVALFERKQALKSAAGGVPELPSEKTPEQMEEQS</sequence>
<dbReference type="InterPro" id="IPR012312">
    <property type="entry name" value="Hemerythrin-like"/>
</dbReference>
<dbReference type="Gene3D" id="1.20.120.520">
    <property type="entry name" value="nmb1532 protein domain like"/>
    <property type="match status" value="1"/>
</dbReference>
<protein>
    <submittedName>
        <fullName evidence="3">Hemerythrin HHE cation binding domain-containing protein</fullName>
    </submittedName>
</protein>
<evidence type="ECO:0000313" key="3">
    <source>
        <dbReference type="EMBL" id="RCW72549.1"/>
    </source>
</evidence>
<dbReference type="AlphaFoldDB" id="A0A368XYL0"/>
<evidence type="ECO:0000256" key="1">
    <source>
        <dbReference type="SAM" id="MobiDB-lite"/>
    </source>
</evidence>
<dbReference type="Pfam" id="PF01814">
    <property type="entry name" value="Hemerythrin"/>
    <property type="match status" value="1"/>
</dbReference>
<feature type="domain" description="Hemerythrin-like" evidence="2">
    <location>
        <begin position="10"/>
        <end position="127"/>
    </location>
</feature>
<accession>A0A368XYL0</accession>
<dbReference type="PANTHER" id="PTHR35585">
    <property type="entry name" value="HHE DOMAIN PROTEIN (AFU_ORTHOLOGUE AFUA_4G00730)"/>
    <property type="match status" value="1"/>
</dbReference>
<organism evidence="3 4">
    <name type="scientific">Pseudorhodoferax soli</name>
    <dbReference type="NCBI Taxonomy" id="545864"/>
    <lineage>
        <taxon>Bacteria</taxon>
        <taxon>Pseudomonadati</taxon>
        <taxon>Pseudomonadota</taxon>
        <taxon>Betaproteobacteria</taxon>
        <taxon>Burkholderiales</taxon>
        <taxon>Comamonadaceae</taxon>
    </lineage>
</organism>
<evidence type="ECO:0000313" key="4">
    <source>
        <dbReference type="Proteomes" id="UP000252884"/>
    </source>
</evidence>
<feature type="region of interest" description="Disordered" evidence="1">
    <location>
        <begin position="153"/>
        <end position="174"/>
    </location>
</feature>
<gene>
    <name evidence="3" type="ORF">DES41_103155</name>
</gene>
<comment type="caution">
    <text evidence="3">The sequence shown here is derived from an EMBL/GenBank/DDBJ whole genome shotgun (WGS) entry which is preliminary data.</text>
</comment>
<dbReference type="EMBL" id="QPJK01000003">
    <property type="protein sequence ID" value="RCW72549.1"/>
    <property type="molecule type" value="Genomic_DNA"/>
</dbReference>